<protein>
    <recommendedName>
        <fullName evidence="2">VPS9 domain-containing protein</fullName>
    </recommendedName>
</protein>
<feature type="coiled-coil region" evidence="1">
    <location>
        <begin position="4"/>
        <end position="57"/>
    </location>
</feature>
<reference evidence="3 4" key="1">
    <citation type="submission" date="2020-08" db="EMBL/GenBank/DDBJ databases">
        <title>The isolate Caproiciproducens sp. 7D4C2 produces n-caproate at mildly acidic conditions from hexoses: genome and rBOX comparison with related strains and chain-elongating bacteria.</title>
        <authorList>
            <person name="Esquivel-Elizondo S."/>
            <person name="Bagci C."/>
            <person name="Temovska M."/>
            <person name="Jeon B.S."/>
            <person name="Bessarab I."/>
            <person name="Williams R.B.H."/>
            <person name="Huson D.H."/>
            <person name="Angenent L.T."/>
        </authorList>
    </citation>
    <scope>NUCLEOTIDE SEQUENCE [LARGE SCALE GENOMIC DNA]</scope>
    <source>
        <strain evidence="3 4">7D4C2</strain>
    </source>
</reference>
<evidence type="ECO:0000313" key="3">
    <source>
        <dbReference type="EMBL" id="QNK39847.1"/>
    </source>
</evidence>
<gene>
    <name evidence="3" type="ORF">HCR03_14145</name>
</gene>
<dbReference type="AlphaFoldDB" id="A0A7G8T8A6"/>
<dbReference type="KEGG" id="cfem:HCR03_14145"/>
<sequence length="123" mass="14356">MSVIDKAKDRLQQLKNEQAERARLKKEEKAERERQQLIKQKEETQALLEQLKIAANELGLSFSEYMAFLNYRSLDTRLTEIQDNIDYILSRLSSFDNNNSDVGEIRAKLSDLESKIDFMSTQP</sequence>
<dbReference type="Proteomes" id="UP000515909">
    <property type="component" value="Chromosome"/>
</dbReference>
<dbReference type="InterPro" id="IPR003123">
    <property type="entry name" value="VPS9"/>
</dbReference>
<accession>A0A7G8T8A6</accession>
<dbReference type="PROSITE" id="PS51205">
    <property type="entry name" value="VPS9"/>
    <property type="match status" value="1"/>
</dbReference>
<evidence type="ECO:0000256" key="1">
    <source>
        <dbReference type="SAM" id="Coils"/>
    </source>
</evidence>
<keyword evidence="1" id="KW-0175">Coiled coil</keyword>
<evidence type="ECO:0000313" key="4">
    <source>
        <dbReference type="Proteomes" id="UP000515909"/>
    </source>
</evidence>
<evidence type="ECO:0000259" key="2">
    <source>
        <dbReference type="PROSITE" id="PS51205"/>
    </source>
</evidence>
<proteinExistence type="predicted"/>
<organism evidence="3 4">
    <name type="scientific">Caproicibacter fermentans</name>
    <dbReference type="NCBI Taxonomy" id="2576756"/>
    <lineage>
        <taxon>Bacteria</taxon>
        <taxon>Bacillati</taxon>
        <taxon>Bacillota</taxon>
        <taxon>Clostridia</taxon>
        <taxon>Eubacteriales</taxon>
        <taxon>Acutalibacteraceae</taxon>
        <taxon>Caproicibacter</taxon>
    </lineage>
</organism>
<dbReference type="RefSeq" id="WP_187034847.1">
    <property type="nucleotide sequence ID" value="NZ_CP060286.1"/>
</dbReference>
<name>A0A7G8T8A6_9FIRM</name>
<dbReference type="EMBL" id="CP060286">
    <property type="protein sequence ID" value="QNK39847.1"/>
    <property type="molecule type" value="Genomic_DNA"/>
</dbReference>
<feature type="domain" description="VPS9" evidence="2">
    <location>
        <begin position="1"/>
        <end position="123"/>
    </location>
</feature>